<dbReference type="Pfam" id="PF00145">
    <property type="entry name" value="DNA_methylase"/>
    <property type="match status" value="1"/>
</dbReference>
<dbReference type="EC" id="2.1.1.37" evidence="1"/>
<comment type="similarity">
    <text evidence="7 8">Belongs to the class I-like SAM-binding methyltransferase superfamily. C5-methyltransferase family.</text>
</comment>
<dbReference type="PRINTS" id="PR00105">
    <property type="entry name" value="C5METTRFRASE"/>
</dbReference>
<evidence type="ECO:0000256" key="4">
    <source>
        <dbReference type="ARBA" id="ARBA00022691"/>
    </source>
</evidence>
<dbReference type="InterPro" id="IPR001525">
    <property type="entry name" value="C5_MeTfrase"/>
</dbReference>
<organism evidence="10 11">
    <name type="scientific">Bordetella hinzii OH87 BAL007II</name>
    <dbReference type="NCBI Taxonomy" id="1331262"/>
    <lineage>
        <taxon>Bacteria</taxon>
        <taxon>Pseudomonadati</taxon>
        <taxon>Pseudomonadota</taxon>
        <taxon>Betaproteobacteria</taxon>
        <taxon>Burkholderiales</taxon>
        <taxon>Alcaligenaceae</taxon>
        <taxon>Bordetella</taxon>
    </lineage>
</organism>
<dbReference type="Gene3D" id="3.90.120.10">
    <property type="entry name" value="DNA Methylase, subunit A, domain 2"/>
    <property type="match status" value="1"/>
</dbReference>
<name>A0ABR4QXR5_9BORD</name>
<accession>A0ABR4QXR5</accession>
<dbReference type="InterPro" id="IPR031303">
    <property type="entry name" value="C5_meth_CS"/>
</dbReference>
<keyword evidence="5" id="KW-0680">Restriction system</keyword>
<keyword evidence="2 7" id="KW-0489">Methyltransferase</keyword>
<evidence type="ECO:0000256" key="7">
    <source>
        <dbReference type="PROSITE-ProRule" id="PRU01016"/>
    </source>
</evidence>
<dbReference type="Gene3D" id="3.40.50.150">
    <property type="entry name" value="Vaccinia Virus protein VP39"/>
    <property type="match status" value="1"/>
</dbReference>
<dbReference type="NCBIfam" id="TIGR00675">
    <property type="entry name" value="dcm"/>
    <property type="match status" value="1"/>
</dbReference>
<feature type="region of interest" description="Disordered" evidence="9">
    <location>
        <begin position="1"/>
        <end position="24"/>
    </location>
</feature>
<evidence type="ECO:0000256" key="9">
    <source>
        <dbReference type="SAM" id="MobiDB-lite"/>
    </source>
</evidence>
<dbReference type="PROSITE" id="PS00095">
    <property type="entry name" value="C5_MTASE_2"/>
    <property type="match status" value="1"/>
</dbReference>
<keyword evidence="3 7" id="KW-0808">Transferase</keyword>
<feature type="active site" evidence="7">
    <location>
        <position position="129"/>
    </location>
</feature>
<dbReference type="PANTHER" id="PTHR10629">
    <property type="entry name" value="CYTOSINE-SPECIFIC METHYLTRANSFERASE"/>
    <property type="match status" value="1"/>
</dbReference>
<dbReference type="Proteomes" id="UP000025748">
    <property type="component" value="Unassembled WGS sequence"/>
</dbReference>
<dbReference type="PROSITE" id="PS51679">
    <property type="entry name" value="SAM_MT_C5"/>
    <property type="match status" value="1"/>
</dbReference>
<reference evidence="10 11" key="1">
    <citation type="submission" date="2014-03" db="EMBL/GenBank/DDBJ databases">
        <title>Genome sequence of Bordetella hinzii.</title>
        <authorList>
            <person name="Register K."/>
            <person name="Harvill E."/>
            <person name="Goodfield L.L."/>
            <person name="Ivanov Y.V."/>
            <person name="Meyer J.A."/>
            <person name="Muse S.J."/>
            <person name="Jacobs N."/>
            <person name="Bendor L."/>
            <person name="Smallridge W.E."/>
            <person name="Brinkac L.M."/>
            <person name="Sanka R."/>
            <person name="Kim M."/>
            <person name="Losada L."/>
        </authorList>
    </citation>
    <scope>NUCLEOTIDE SEQUENCE [LARGE SCALE GENOMIC DNA]</scope>
    <source>
        <strain evidence="10 11">OH87 BAL007II</strain>
    </source>
</reference>
<protein>
    <recommendedName>
        <fullName evidence="1">DNA (cytosine-5-)-methyltransferase</fullName>
        <ecNumber evidence="1">2.1.1.37</ecNumber>
    </recommendedName>
</protein>
<dbReference type="InterPro" id="IPR029063">
    <property type="entry name" value="SAM-dependent_MTases_sf"/>
</dbReference>
<dbReference type="EMBL" id="JHEM01000023">
    <property type="protein sequence ID" value="KCB22570.1"/>
    <property type="molecule type" value="Genomic_DNA"/>
</dbReference>
<keyword evidence="11" id="KW-1185">Reference proteome</keyword>
<comment type="catalytic activity">
    <reaction evidence="6">
        <text>a 2'-deoxycytidine in DNA + S-adenosyl-L-methionine = a 5-methyl-2'-deoxycytidine in DNA + S-adenosyl-L-homocysteine + H(+)</text>
        <dbReference type="Rhea" id="RHEA:13681"/>
        <dbReference type="Rhea" id="RHEA-COMP:11369"/>
        <dbReference type="Rhea" id="RHEA-COMP:11370"/>
        <dbReference type="ChEBI" id="CHEBI:15378"/>
        <dbReference type="ChEBI" id="CHEBI:57856"/>
        <dbReference type="ChEBI" id="CHEBI:59789"/>
        <dbReference type="ChEBI" id="CHEBI:85452"/>
        <dbReference type="ChEBI" id="CHEBI:85454"/>
        <dbReference type="EC" id="2.1.1.37"/>
    </reaction>
</comment>
<comment type="caution">
    <text evidence="10">The sequence shown here is derived from an EMBL/GenBank/DDBJ whole genome shotgun (WGS) entry which is preliminary data.</text>
</comment>
<evidence type="ECO:0000313" key="11">
    <source>
        <dbReference type="Proteomes" id="UP000025748"/>
    </source>
</evidence>
<dbReference type="InterPro" id="IPR050390">
    <property type="entry name" value="C5-Methyltransferase"/>
</dbReference>
<evidence type="ECO:0000256" key="3">
    <source>
        <dbReference type="ARBA" id="ARBA00022679"/>
    </source>
</evidence>
<evidence type="ECO:0000256" key="2">
    <source>
        <dbReference type="ARBA" id="ARBA00022603"/>
    </source>
</evidence>
<evidence type="ECO:0000256" key="6">
    <source>
        <dbReference type="ARBA" id="ARBA00047422"/>
    </source>
</evidence>
<dbReference type="SUPFAM" id="SSF53335">
    <property type="entry name" value="S-adenosyl-L-methionine-dependent methyltransferases"/>
    <property type="match status" value="1"/>
</dbReference>
<dbReference type="GO" id="GO:0032259">
    <property type="term" value="P:methylation"/>
    <property type="evidence" value="ECO:0007669"/>
    <property type="project" value="UniProtKB-KW"/>
</dbReference>
<gene>
    <name evidence="10" type="primary">dcm</name>
    <name evidence="10" type="ORF">L544_0505</name>
</gene>
<feature type="compositionally biased region" description="Low complexity" evidence="9">
    <location>
        <begin position="10"/>
        <end position="19"/>
    </location>
</feature>
<keyword evidence="4 7" id="KW-0949">S-adenosyl-L-methionine</keyword>
<proteinExistence type="inferred from homology"/>
<evidence type="ECO:0000256" key="8">
    <source>
        <dbReference type="RuleBase" id="RU000416"/>
    </source>
</evidence>
<dbReference type="PANTHER" id="PTHR10629:SF52">
    <property type="entry name" value="DNA (CYTOSINE-5)-METHYLTRANSFERASE 1"/>
    <property type="match status" value="1"/>
</dbReference>
<evidence type="ECO:0000313" key="10">
    <source>
        <dbReference type="EMBL" id="KCB22570.1"/>
    </source>
</evidence>
<sequence>MQLVMVKGRSAANDATASDDASEPVLRMAPAPAPHGSANGTCPQMGRFDVTEISCVDLFCGAGGLTHGFVLEGVPVVAGIDMDPACRFPYEANNQARFVERDISKVTTAELKALFGDADLTILAGCAPCQPFSTYAQRYELDGKDGKWGLLYEFARLAKGSSPDVITMENVPTVAKHEVFHDFVDTLKRLGYKVWFDVVDSSRYGVPQMRRRMVLLASKHGSIEMIPPTHEKPKTVRQAIAHLRPLSAGESAPRDKLHVTSTLSETNLKRIKVSKPGGTWRDWPKHLIAECHRAESGRTYPGVYGRMEWDKPAPTMTTQCYGFGNGRFGHPEQDRAISLREAAILQSFPRDYAFIPPDGEVSFKVLGRLIGNAVPVDLGRAIARSIKQHLASVAAR</sequence>
<evidence type="ECO:0000256" key="1">
    <source>
        <dbReference type="ARBA" id="ARBA00011975"/>
    </source>
</evidence>
<evidence type="ECO:0000256" key="5">
    <source>
        <dbReference type="ARBA" id="ARBA00022747"/>
    </source>
</evidence>
<dbReference type="GO" id="GO:0003886">
    <property type="term" value="F:DNA (cytosine-5-)-methyltransferase activity"/>
    <property type="evidence" value="ECO:0007669"/>
    <property type="project" value="UniProtKB-EC"/>
</dbReference>